<feature type="binding site" evidence="14">
    <location>
        <position position="271"/>
    </location>
    <ligand>
        <name>NAD(+)</name>
        <dbReference type="ChEBI" id="CHEBI:57540"/>
    </ligand>
</feature>
<feature type="binding site" evidence="14">
    <location>
        <position position="51"/>
    </location>
    <ligand>
        <name>FAD</name>
        <dbReference type="ChEBI" id="CHEBI:57692"/>
    </ligand>
</feature>
<comment type="miscellaneous">
    <text evidence="16">The active site is a redox-active disulfide bond.</text>
</comment>
<feature type="binding site" evidence="14">
    <location>
        <begin position="179"/>
        <end position="186"/>
    </location>
    <ligand>
        <name>NAD(+)</name>
        <dbReference type="ChEBI" id="CHEBI:57540"/>
    </ligand>
</feature>
<comment type="catalytic activity">
    <reaction evidence="12 16">
        <text>N(6)-[(R)-dihydrolipoyl]-L-lysyl-[protein] + NAD(+) = N(6)-[(R)-lipoyl]-L-lysyl-[protein] + NADH + H(+)</text>
        <dbReference type="Rhea" id="RHEA:15045"/>
        <dbReference type="Rhea" id="RHEA-COMP:10474"/>
        <dbReference type="Rhea" id="RHEA-COMP:10475"/>
        <dbReference type="ChEBI" id="CHEBI:15378"/>
        <dbReference type="ChEBI" id="CHEBI:57540"/>
        <dbReference type="ChEBI" id="CHEBI:57945"/>
        <dbReference type="ChEBI" id="CHEBI:83099"/>
        <dbReference type="ChEBI" id="CHEBI:83100"/>
        <dbReference type="EC" id="1.8.1.4"/>
    </reaction>
</comment>
<comment type="cofactor">
    <cofactor evidence="14 16">
        <name>FAD</name>
        <dbReference type="ChEBI" id="CHEBI:57692"/>
    </cofactor>
    <text evidence="14 16">Binds 1 FAD per subunit.</text>
</comment>
<dbReference type="EMBL" id="LQBL01000003">
    <property type="protein sequence ID" value="KUG58372.1"/>
    <property type="molecule type" value="Genomic_DNA"/>
</dbReference>
<dbReference type="GO" id="GO:0005737">
    <property type="term" value="C:cytoplasm"/>
    <property type="evidence" value="ECO:0007669"/>
    <property type="project" value="UniProtKB-SubCell"/>
</dbReference>
<dbReference type="InterPro" id="IPR001100">
    <property type="entry name" value="Pyr_nuc-diS_OxRdtase"/>
</dbReference>
<organism evidence="19 20">
    <name type="scientific">Serinicoccus chungangensis</name>
    <dbReference type="NCBI Taxonomy" id="767452"/>
    <lineage>
        <taxon>Bacteria</taxon>
        <taxon>Bacillati</taxon>
        <taxon>Actinomycetota</taxon>
        <taxon>Actinomycetes</taxon>
        <taxon>Micrococcales</taxon>
        <taxon>Ornithinimicrobiaceae</taxon>
        <taxon>Serinicoccus</taxon>
    </lineage>
</organism>
<dbReference type="GO" id="GO:0006103">
    <property type="term" value="P:2-oxoglutarate metabolic process"/>
    <property type="evidence" value="ECO:0007669"/>
    <property type="project" value="TreeGrafter"/>
</dbReference>
<feature type="binding site" evidence="14">
    <location>
        <begin position="318"/>
        <end position="321"/>
    </location>
    <ligand>
        <name>FAD</name>
        <dbReference type="ChEBI" id="CHEBI:57692"/>
    </ligand>
</feature>
<name>A0A0W8IEK4_9MICO</name>
<evidence type="ECO:0000256" key="16">
    <source>
        <dbReference type="RuleBase" id="RU003692"/>
    </source>
</evidence>
<comment type="caution">
    <text evidence="19">The sequence shown here is derived from an EMBL/GenBank/DDBJ whole genome shotgun (WGS) entry which is preliminary data.</text>
</comment>
<keyword evidence="11 16" id="KW-0676">Redox-active center</keyword>
<evidence type="ECO:0000313" key="20">
    <source>
        <dbReference type="Proteomes" id="UP000054837"/>
    </source>
</evidence>
<feature type="disulfide bond" description="Redox-active" evidence="15">
    <location>
        <begin position="42"/>
        <end position="47"/>
    </location>
</feature>
<accession>A0A0W8IEK4</accession>
<keyword evidence="8 16" id="KW-0560">Oxidoreductase</keyword>
<evidence type="ECO:0000256" key="14">
    <source>
        <dbReference type="PIRSR" id="PIRSR000350-3"/>
    </source>
</evidence>
<evidence type="ECO:0000256" key="2">
    <source>
        <dbReference type="ARBA" id="ARBA00007532"/>
    </source>
</evidence>
<feature type="binding site" evidence="14">
    <location>
        <position position="114"/>
    </location>
    <ligand>
        <name>FAD</name>
        <dbReference type="ChEBI" id="CHEBI:57692"/>
    </ligand>
</feature>
<evidence type="ECO:0000256" key="3">
    <source>
        <dbReference type="ARBA" id="ARBA00012608"/>
    </source>
</evidence>
<evidence type="ECO:0000259" key="18">
    <source>
        <dbReference type="Pfam" id="PF07992"/>
    </source>
</evidence>
<proteinExistence type="inferred from homology"/>
<dbReference type="PIRSF" id="PIRSF000350">
    <property type="entry name" value="Mercury_reductase_MerA"/>
    <property type="match status" value="1"/>
</dbReference>
<keyword evidence="7 14" id="KW-0274">FAD</keyword>
<keyword evidence="5" id="KW-0963">Cytoplasm</keyword>
<dbReference type="FunFam" id="3.30.390.30:FF:000001">
    <property type="entry name" value="Dihydrolipoyl dehydrogenase"/>
    <property type="match status" value="1"/>
</dbReference>
<dbReference type="SUPFAM" id="SSF51905">
    <property type="entry name" value="FAD/NAD(P)-binding domain"/>
    <property type="match status" value="1"/>
</dbReference>
<evidence type="ECO:0000256" key="13">
    <source>
        <dbReference type="PIRSR" id="PIRSR000350-2"/>
    </source>
</evidence>
<dbReference type="InterPro" id="IPR050151">
    <property type="entry name" value="Class-I_Pyr_Nuc-Dis_Oxidored"/>
</dbReference>
<dbReference type="InterPro" id="IPR012999">
    <property type="entry name" value="Pyr_OxRdtase_I_AS"/>
</dbReference>
<dbReference type="NCBIfam" id="TIGR01350">
    <property type="entry name" value="lipoamide_DH"/>
    <property type="match status" value="1"/>
</dbReference>
<dbReference type="GO" id="GO:0050660">
    <property type="term" value="F:flavin adenine dinucleotide binding"/>
    <property type="evidence" value="ECO:0007669"/>
    <property type="project" value="InterPro"/>
</dbReference>
<dbReference type="Gene3D" id="3.50.50.60">
    <property type="entry name" value="FAD/NAD(P)-binding domain"/>
    <property type="match status" value="2"/>
</dbReference>
<evidence type="ECO:0000256" key="12">
    <source>
        <dbReference type="ARBA" id="ARBA00049187"/>
    </source>
</evidence>
<sequence>MADHYDVVVLGAGPGGYVAAIRASQLGRSVAVVEKKYWGGVCLNVGCIPSKALIRNAEIAHLLAHDKKKYGIEGDATMSYGPTFQRSRSVSSGIVKGVHYLMKKNKITEVDGWGTLTSATSMDVKDDEGSTSQLTFDNLIVATGSVTKMLPGVEVSKNVVTYEEQILDEELPGSIVIAGSGAIGVEFAYVMANFGVEVTIVEYLDRIVPLEEPEISKALAKEYKKLGITMMTSTKVDNVEDTGDGVKVTVTPADGGDSQTLEADKLLSAIGFAPRVEGFGLESTGVELTERGAIAIDDYMRTNVDGVYAIGDVTAKLMLAHTAESQGIVAAETLAGAETMPLDYTFIPRATYCHPQIASMGLTEQAAKDAGHEVKTAQFPFSANGKAMGLGDGIGFVKVVADAKYNEILGAHLIGPDVTELLPILNLAQTWDLTADEMSRTVFAHPTLGEAVKEAVHGIAGHMINL</sequence>
<dbReference type="OrthoDB" id="4797035at2"/>
<evidence type="ECO:0000256" key="7">
    <source>
        <dbReference type="ARBA" id="ARBA00022827"/>
    </source>
</evidence>
<evidence type="ECO:0000256" key="8">
    <source>
        <dbReference type="ARBA" id="ARBA00023002"/>
    </source>
</evidence>
<gene>
    <name evidence="19" type="ORF">AVL62_10675</name>
</gene>
<dbReference type="SUPFAM" id="SSF55424">
    <property type="entry name" value="FAD/NAD-linked reductases, dimerisation (C-terminal) domain"/>
    <property type="match status" value="1"/>
</dbReference>
<feature type="active site" description="Proton acceptor" evidence="13">
    <location>
        <position position="445"/>
    </location>
</feature>
<dbReference type="EC" id="1.8.1.4" evidence="3 16"/>
<dbReference type="Pfam" id="PF02852">
    <property type="entry name" value="Pyr_redox_dim"/>
    <property type="match status" value="1"/>
</dbReference>
<keyword evidence="20" id="KW-1185">Reference proteome</keyword>
<dbReference type="PRINTS" id="PR00411">
    <property type="entry name" value="PNDRDTASEI"/>
</dbReference>
<protein>
    <recommendedName>
        <fullName evidence="4 16">Dihydrolipoyl dehydrogenase</fullName>
        <ecNumber evidence="3 16">1.8.1.4</ecNumber>
    </recommendedName>
</protein>
<keyword evidence="14" id="KW-0547">Nucleotide-binding</keyword>
<evidence type="ECO:0000256" key="15">
    <source>
        <dbReference type="PIRSR" id="PIRSR000350-4"/>
    </source>
</evidence>
<dbReference type="InterPro" id="IPR006258">
    <property type="entry name" value="Lipoamide_DH"/>
</dbReference>
<dbReference type="InterPro" id="IPR023753">
    <property type="entry name" value="FAD/NAD-binding_dom"/>
</dbReference>
<evidence type="ECO:0000256" key="5">
    <source>
        <dbReference type="ARBA" id="ARBA00022490"/>
    </source>
</evidence>
<evidence type="ECO:0000256" key="1">
    <source>
        <dbReference type="ARBA" id="ARBA00004496"/>
    </source>
</evidence>
<comment type="similarity">
    <text evidence="2 16">Belongs to the class-I pyridine nucleotide-disulfide oxidoreductase family.</text>
</comment>
<dbReference type="InterPro" id="IPR036188">
    <property type="entry name" value="FAD/NAD-bd_sf"/>
</dbReference>
<dbReference type="PANTHER" id="PTHR22912:SF217">
    <property type="entry name" value="DIHYDROLIPOYL DEHYDROGENASE"/>
    <property type="match status" value="1"/>
</dbReference>
<dbReference type="InterPro" id="IPR016156">
    <property type="entry name" value="FAD/NAD-linked_Rdtase_dimer_sf"/>
</dbReference>
<evidence type="ECO:0000256" key="10">
    <source>
        <dbReference type="ARBA" id="ARBA00023157"/>
    </source>
</evidence>
<comment type="subcellular location">
    <subcellularLocation>
        <location evidence="1">Cytoplasm</location>
    </subcellularLocation>
</comment>
<evidence type="ECO:0000313" key="19">
    <source>
        <dbReference type="EMBL" id="KUG58372.1"/>
    </source>
</evidence>
<dbReference type="Pfam" id="PF07992">
    <property type="entry name" value="Pyr_redox_2"/>
    <property type="match status" value="1"/>
</dbReference>
<feature type="binding site" evidence="14">
    <location>
        <begin position="143"/>
        <end position="145"/>
    </location>
    <ligand>
        <name>FAD</name>
        <dbReference type="ChEBI" id="CHEBI:57692"/>
    </ligand>
</feature>
<keyword evidence="10" id="KW-1015">Disulfide bond</keyword>
<feature type="binding site" evidence="14">
    <location>
        <position position="312"/>
    </location>
    <ligand>
        <name>FAD</name>
        <dbReference type="ChEBI" id="CHEBI:57692"/>
    </ligand>
</feature>
<dbReference type="PANTHER" id="PTHR22912">
    <property type="entry name" value="DISULFIDE OXIDOREDUCTASE"/>
    <property type="match status" value="1"/>
</dbReference>
<keyword evidence="6 16" id="KW-0285">Flavoprotein</keyword>
<keyword evidence="9 14" id="KW-0520">NAD</keyword>
<evidence type="ECO:0000256" key="9">
    <source>
        <dbReference type="ARBA" id="ARBA00023027"/>
    </source>
</evidence>
<feature type="domain" description="Pyridine nucleotide-disulphide oxidoreductase dimerisation" evidence="17">
    <location>
        <begin position="347"/>
        <end position="455"/>
    </location>
</feature>
<evidence type="ECO:0000259" key="17">
    <source>
        <dbReference type="Pfam" id="PF02852"/>
    </source>
</evidence>
<dbReference type="PRINTS" id="PR00368">
    <property type="entry name" value="FADPNR"/>
</dbReference>
<evidence type="ECO:0000256" key="4">
    <source>
        <dbReference type="ARBA" id="ARBA00016961"/>
    </source>
</evidence>
<feature type="binding site" evidence="14">
    <location>
        <position position="202"/>
    </location>
    <ligand>
        <name>NAD(+)</name>
        <dbReference type="ChEBI" id="CHEBI:57540"/>
    </ligand>
</feature>
<dbReference type="AlphaFoldDB" id="A0A0W8IEK4"/>
<dbReference type="PROSITE" id="PS00076">
    <property type="entry name" value="PYRIDINE_REDOX_1"/>
    <property type="match status" value="1"/>
</dbReference>
<evidence type="ECO:0000256" key="6">
    <source>
        <dbReference type="ARBA" id="ARBA00022630"/>
    </source>
</evidence>
<dbReference type="Proteomes" id="UP000054837">
    <property type="component" value="Unassembled WGS sequence"/>
</dbReference>
<dbReference type="InterPro" id="IPR004099">
    <property type="entry name" value="Pyr_nucl-diS_OxRdtase_dimer"/>
</dbReference>
<dbReference type="RefSeq" id="WP_058890049.1">
    <property type="nucleotide sequence ID" value="NZ_LQBL01000003.1"/>
</dbReference>
<feature type="domain" description="FAD/NAD(P)-binding" evidence="18">
    <location>
        <begin position="5"/>
        <end position="327"/>
    </location>
</feature>
<dbReference type="GO" id="GO:0004148">
    <property type="term" value="F:dihydrolipoyl dehydrogenase (NADH) activity"/>
    <property type="evidence" value="ECO:0007669"/>
    <property type="project" value="UniProtKB-EC"/>
</dbReference>
<evidence type="ECO:0000256" key="11">
    <source>
        <dbReference type="ARBA" id="ARBA00023284"/>
    </source>
</evidence>
<dbReference type="Gene3D" id="3.30.390.30">
    <property type="match status" value="1"/>
</dbReference>
<reference evidence="19 20" key="1">
    <citation type="submission" date="2015-12" db="EMBL/GenBank/DDBJ databases">
        <title>Serinicoccus chungangenesis strain CD08_5 genome sequencing and assembly.</title>
        <authorList>
            <person name="Chander A.M."/>
            <person name="Kaur G."/>
            <person name="Nair G.R."/>
            <person name="Dhawan D.K."/>
            <person name="Kochhar R.K."/>
            <person name="Mayilraj S."/>
            <person name="Bhadada S.K."/>
        </authorList>
    </citation>
    <scope>NUCLEOTIDE SEQUENCE [LARGE SCALE GENOMIC DNA]</scope>
    <source>
        <strain evidence="19 20">CD08_5</strain>
    </source>
</reference>
<dbReference type="STRING" id="767452.AVL62_10675"/>